<reference evidence="9 10" key="1">
    <citation type="submission" date="2019-02" db="EMBL/GenBank/DDBJ databases">
        <title>Bacterial novel species isolated from soil.</title>
        <authorList>
            <person name="Jung H.-Y."/>
        </authorList>
    </citation>
    <scope>NUCLEOTIDE SEQUENCE [LARGE SCALE GENOMIC DNA]</scope>
    <source>
        <strain evidence="9 10">1-3-3-3</strain>
    </source>
</reference>
<keyword evidence="5 7" id="KW-0378">Hydrolase</keyword>
<dbReference type="Proteomes" id="UP000294155">
    <property type="component" value="Unassembled WGS sequence"/>
</dbReference>
<keyword evidence="10" id="KW-1185">Reference proteome</keyword>
<dbReference type="Pfam" id="PF10459">
    <property type="entry name" value="Peptidase_S46"/>
    <property type="match status" value="1"/>
</dbReference>
<dbReference type="GO" id="GO:0070009">
    <property type="term" value="F:serine-type aminopeptidase activity"/>
    <property type="evidence" value="ECO:0007669"/>
    <property type="project" value="UniProtKB-UniRule"/>
</dbReference>
<dbReference type="PANTHER" id="PTHR38469">
    <property type="entry name" value="PERIPLASMIC PEPTIDASE SUBFAMILY S1B"/>
    <property type="match status" value="1"/>
</dbReference>
<organism evidence="9 10">
    <name type="scientific">Hymenobacter persicinus</name>
    <dbReference type="NCBI Taxonomy" id="2025506"/>
    <lineage>
        <taxon>Bacteria</taxon>
        <taxon>Pseudomonadati</taxon>
        <taxon>Bacteroidota</taxon>
        <taxon>Cytophagia</taxon>
        <taxon>Cytophagales</taxon>
        <taxon>Hymenobacteraceae</taxon>
        <taxon>Hymenobacter</taxon>
    </lineage>
</organism>
<feature type="region of interest" description="Disordered" evidence="8">
    <location>
        <begin position="749"/>
        <end position="769"/>
    </location>
</feature>
<evidence type="ECO:0000313" key="9">
    <source>
        <dbReference type="EMBL" id="RYU76756.1"/>
    </source>
</evidence>
<comment type="caution">
    <text evidence="9">The sequence shown here is derived from an EMBL/GenBank/DDBJ whole genome shotgun (WGS) entry which is preliminary data.</text>
</comment>
<evidence type="ECO:0000313" key="10">
    <source>
        <dbReference type="Proteomes" id="UP000294155"/>
    </source>
</evidence>
<dbReference type="SUPFAM" id="SSF50494">
    <property type="entry name" value="Trypsin-like serine proteases"/>
    <property type="match status" value="1"/>
</dbReference>
<evidence type="ECO:0000256" key="5">
    <source>
        <dbReference type="ARBA" id="ARBA00022801"/>
    </source>
</evidence>
<dbReference type="GO" id="GO:0006508">
    <property type="term" value="P:proteolysis"/>
    <property type="evidence" value="ECO:0007669"/>
    <property type="project" value="UniProtKB-KW"/>
</dbReference>
<keyword evidence="3 7" id="KW-0645">Protease</keyword>
<feature type="chain" id="PRO_5023142491" description="Dipeptidyl-peptidase" evidence="7">
    <location>
        <begin position="23"/>
        <end position="769"/>
    </location>
</feature>
<name>A0A4Q5L7F4_9BACT</name>
<dbReference type="EC" id="3.4.14.-" evidence="7"/>
<dbReference type="AlphaFoldDB" id="A0A4Q5L7F4"/>
<dbReference type="GO" id="GO:0043171">
    <property type="term" value="P:peptide catabolic process"/>
    <property type="evidence" value="ECO:0007669"/>
    <property type="project" value="UniProtKB-UniRule"/>
</dbReference>
<keyword evidence="6 7" id="KW-0720">Serine protease</keyword>
<evidence type="ECO:0000256" key="4">
    <source>
        <dbReference type="ARBA" id="ARBA00022729"/>
    </source>
</evidence>
<dbReference type="InterPro" id="IPR019500">
    <property type="entry name" value="Pep_S46"/>
</dbReference>
<evidence type="ECO:0000256" key="1">
    <source>
        <dbReference type="ARBA" id="ARBA00010491"/>
    </source>
</evidence>
<gene>
    <name evidence="9" type="ORF">EWM57_18065</name>
</gene>
<accession>A0A4Q5L7F4</accession>
<dbReference type="OrthoDB" id="9805367at2"/>
<proteinExistence type="inferred from homology"/>
<dbReference type="RefSeq" id="WP_129922644.1">
    <property type="nucleotide sequence ID" value="NZ_SEWE01000052.1"/>
</dbReference>
<comment type="function">
    <text evidence="7">Catalyzes the removal of dipeptides from the N-terminus of oligopeptides.</text>
</comment>
<evidence type="ECO:0000256" key="8">
    <source>
        <dbReference type="SAM" id="MobiDB-lite"/>
    </source>
</evidence>
<evidence type="ECO:0000256" key="3">
    <source>
        <dbReference type="ARBA" id="ARBA00022670"/>
    </source>
</evidence>
<sequence length="769" mass="85267">MLKLNWVKLLLLALLLPVAARADEGMWLPLYVKRLNYADMQKKGLKLTAEEIYDVNNASLKDAIVQLGGFCTGEFVSNRGLMLSNHHCGYDALQSHSTPEKNILQDGFFATTPAEEKTNPGLFVDILVRMEDVGSKVLDGVTPQMTEQERTALVQKHQKEIADAAKENGQYVAYVRDFFGGNEYYLFVYQRFGDVRLVGAPPEAVGKFGGDTDNWEWPRHTGDFSMFRVYASKDNKPTAGPLADNVPYQPKKHLPVSLQGVSEGDFAMVFGFPGRTQRFLPAAGLQLTLDQSNPARIKLRDTRLKLWKEDMDQSPDIRLKYASKYAGIANYWKYFIGQNEGMKRLKTVDAKKAEEASLAQWVSADPARSQQYGFALNDINTAYAGLREYNLSSVYMNEAVLGTEVSAFAARMLPLYNLLKDPKADPAAVKKATADLQEPMEEFFKDYNVATDKKVYAALLQLYYNDVPKAQQPDIFRTVEKQYGGSMKKYADYVFANTFLTSKSKVQAFLAKPTLAQLEKDPAFATLNSAYTNYTQNILPKMQALQSPLTRANRAYVAALRAKNTDKVYSPDANSTLRLSYGTVRAYTGRDAVHFDYKTTAQGILEKEDPTNPEFVVPAKELALLKAKDYGRFADKNGQLPVAFITDNDITGGNSGSPVINGRGELIGIAFDGNWEAMTGDLAYDPNLKRCINVDIRYVLWCIEKLGGAKSLVDEMTVVNNGPNPGVGPTAGGVSANLFDVEKMKVKTEDGGKTKVKKKKEKDAAGAGM</sequence>
<comment type="similarity">
    <text evidence="1 7">Belongs to the peptidase S46 family.</text>
</comment>
<evidence type="ECO:0000256" key="7">
    <source>
        <dbReference type="RuleBase" id="RU366067"/>
    </source>
</evidence>
<feature type="signal peptide" evidence="7">
    <location>
        <begin position="1"/>
        <end position="22"/>
    </location>
</feature>
<evidence type="ECO:0000256" key="2">
    <source>
        <dbReference type="ARBA" id="ARBA00022438"/>
    </source>
</evidence>
<dbReference type="PANTHER" id="PTHR38469:SF1">
    <property type="entry name" value="PERIPLASMIC PEPTIDASE SUBFAMILY S1B"/>
    <property type="match status" value="1"/>
</dbReference>
<keyword evidence="2 7" id="KW-0031">Aminopeptidase</keyword>
<dbReference type="InterPro" id="IPR009003">
    <property type="entry name" value="Peptidase_S1_PA"/>
</dbReference>
<keyword evidence="4 7" id="KW-0732">Signal</keyword>
<dbReference type="InterPro" id="IPR043504">
    <property type="entry name" value="Peptidase_S1_PA_chymotrypsin"/>
</dbReference>
<dbReference type="GO" id="GO:0008239">
    <property type="term" value="F:dipeptidyl-peptidase activity"/>
    <property type="evidence" value="ECO:0007669"/>
    <property type="project" value="UniProtKB-UniRule"/>
</dbReference>
<protein>
    <recommendedName>
        <fullName evidence="7">Dipeptidyl-peptidase</fullName>
        <ecNumber evidence="7">3.4.14.-</ecNumber>
    </recommendedName>
</protein>
<evidence type="ECO:0000256" key="6">
    <source>
        <dbReference type="ARBA" id="ARBA00022825"/>
    </source>
</evidence>
<dbReference type="Gene3D" id="2.40.10.10">
    <property type="entry name" value="Trypsin-like serine proteases"/>
    <property type="match status" value="1"/>
</dbReference>
<dbReference type="EMBL" id="SEWE01000052">
    <property type="protein sequence ID" value="RYU76756.1"/>
    <property type="molecule type" value="Genomic_DNA"/>
</dbReference>